<dbReference type="InterPro" id="IPR025736">
    <property type="entry name" value="PucR_C-HTH_dom"/>
</dbReference>
<gene>
    <name evidence="3" type="ORF">PAI11_41440</name>
</gene>
<dbReference type="InterPro" id="IPR042070">
    <property type="entry name" value="PucR_C-HTH_sf"/>
</dbReference>
<evidence type="ECO:0000313" key="4">
    <source>
        <dbReference type="Proteomes" id="UP000005143"/>
    </source>
</evidence>
<organism evidence="3 4">
    <name type="scientific">Patulibacter medicamentivorans</name>
    <dbReference type="NCBI Taxonomy" id="1097667"/>
    <lineage>
        <taxon>Bacteria</taxon>
        <taxon>Bacillati</taxon>
        <taxon>Actinomycetota</taxon>
        <taxon>Thermoleophilia</taxon>
        <taxon>Solirubrobacterales</taxon>
        <taxon>Patulibacteraceae</taxon>
        <taxon>Patulibacter</taxon>
    </lineage>
</organism>
<accession>H0EBB5</accession>
<sequence>MQRLDRDTVVDAVLSTITLEVPTLAAMPAEVVAGPLRSAVAGNLEMLLALLAEDRSYRPDEALAIGERCADLAVWGLRVEDVVAWFSVGTPVLWDHLARTSYPHELEPLLDACNRLLSIAGLIYDVAVAMAQQLPDALEDEAASRLLATSATAADPDARAAAERLGVDLDRARRPFVVRPAAGRPREHAALARRLRRAGAIAITRPGAIVGLAERPFEPHAVGADALVALGEPGDLGDLESRWNALADLAATAHLLGHRGTVAEPALLFERMLLAAPSIAATMALPIERLRTASRGEADLRSAARALVEANLNRQAAAAALGVHPSTLRYRAGRISAVTGLDLQRVHARCVVALGLKAAELERHRTAPPPPPREPPYPANVAADVAARVDRDALAAAIAAGYREHYPSFAALPDSDVALLPGVREGIDELLAILCDPRPQAELEFGRADERILEHLALGVTPEDTLRAAGLAGTMIWEALLAETTAQDRVVLPMVAGRLFRYASAITRAAKEAPRSAQPMPTSGSQELIDALTAAVSDPRRVHAAARNLGLDGDQPLRPVAATGHGVASGSQLASAFRTGGWPAAERGGQVIAVVPADLPLGQLPPSLLAAVGDGMPLDRLHDEVATTRSLLRIADQQGDRGLVVATDRSFELLIDANPALAAALRARVVGRLDSPAGRRGPDLVATLRAYLAADLDRQATARALHLHPNSLDHRLRRIAELTELSYTRIEDLLLLAGGVVADALGHRA</sequence>
<name>H0EBB5_9ACTN</name>
<protein>
    <submittedName>
        <fullName evidence="3">Putative transcriptional regulator</fullName>
    </submittedName>
</protein>
<reference evidence="3 4" key="1">
    <citation type="journal article" date="2013" name="Biodegradation">
        <title>Quantitative proteomic analysis of ibuprofen-degrading Patulibacter sp. strain I11.</title>
        <authorList>
            <person name="Almeida B."/>
            <person name="Kjeldal H."/>
            <person name="Lolas I."/>
            <person name="Knudsen A.D."/>
            <person name="Carvalho G."/>
            <person name="Nielsen K.L."/>
            <person name="Barreto Crespo M.T."/>
            <person name="Stensballe A."/>
            <person name="Nielsen J.L."/>
        </authorList>
    </citation>
    <scope>NUCLEOTIDE SEQUENCE [LARGE SCALE GENOMIC DNA]</scope>
    <source>
        <strain evidence="3 4">I11</strain>
    </source>
</reference>
<keyword evidence="4" id="KW-1185">Reference proteome</keyword>
<dbReference type="InterPro" id="IPR051448">
    <property type="entry name" value="CdaR-like_regulators"/>
</dbReference>
<dbReference type="InterPro" id="IPR025751">
    <property type="entry name" value="RsbRD_N_dom"/>
</dbReference>
<dbReference type="Pfam" id="PF13556">
    <property type="entry name" value="HTH_30"/>
    <property type="match status" value="2"/>
</dbReference>
<dbReference type="Proteomes" id="UP000005143">
    <property type="component" value="Unassembled WGS sequence"/>
</dbReference>
<dbReference type="Pfam" id="PF14361">
    <property type="entry name" value="RsbRD_N"/>
    <property type="match status" value="2"/>
</dbReference>
<evidence type="ECO:0000313" key="3">
    <source>
        <dbReference type="EMBL" id="EHN08991.1"/>
    </source>
</evidence>
<feature type="domain" description="PucR C-terminal helix-turn-helix" evidence="1">
    <location>
        <begin position="304"/>
        <end position="358"/>
    </location>
</feature>
<dbReference type="PANTHER" id="PTHR33744:SF7">
    <property type="entry name" value="PUCR FAMILY TRANSCRIPTIONAL REGULATOR"/>
    <property type="match status" value="1"/>
</dbReference>
<dbReference type="PANTHER" id="PTHR33744">
    <property type="entry name" value="CARBOHYDRATE DIACID REGULATOR"/>
    <property type="match status" value="1"/>
</dbReference>
<comment type="caution">
    <text evidence="3">The sequence shown here is derived from an EMBL/GenBank/DDBJ whole genome shotgun (WGS) entry which is preliminary data.</text>
</comment>
<dbReference type="Gene3D" id="1.10.10.2840">
    <property type="entry name" value="PucR C-terminal helix-turn-helix domain"/>
    <property type="match status" value="2"/>
</dbReference>
<dbReference type="EMBL" id="AGUD01000306">
    <property type="protein sequence ID" value="EHN08991.1"/>
    <property type="molecule type" value="Genomic_DNA"/>
</dbReference>
<feature type="domain" description="RsbT co-antagonist protein RsbRD N-terminal" evidence="2">
    <location>
        <begin position="7"/>
        <end position="126"/>
    </location>
</feature>
<evidence type="ECO:0000259" key="1">
    <source>
        <dbReference type="Pfam" id="PF13556"/>
    </source>
</evidence>
<feature type="domain" description="RsbT co-antagonist protein RsbRD N-terminal" evidence="2">
    <location>
        <begin position="392"/>
        <end position="513"/>
    </location>
</feature>
<feature type="domain" description="PucR C-terminal helix-turn-helix" evidence="1">
    <location>
        <begin position="684"/>
        <end position="736"/>
    </location>
</feature>
<evidence type="ECO:0000259" key="2">
    <source>
        <dbReference type="Pfam" id="PF14361"/>
    </source>
</evidence>
<dbReference type="AlphaFoldDB" id="H0EBB5"/>
<proteinExistence type="predicted"/>